<gene>
    <name evidence="1" type="ORF">DDF67_05820</name>
</gene>
<dbReference type="AlphaFoldDB" id="A0A2T9K7T2"/>
<protein>
    <submittedName>
        <fullName evidence="1">Uncharacterized protein</fullName>
    </submittedName>
</protein>
<evidence type="ECO:0000313" key="1">
    <source>
        <dbReference type="EMBL" id="PVM92007.1"/>
    </source>
</evidence>
<evidence type="ECO:0000313" key="2">
    <source>
        <dbReference type="Proteomes" id="UP000245073"/>
    </source>
</evidence>
<accession>A0A2T9K7T2</accession>
<comment type="caution">
    <text evidence="1">The sequence shown here is derived from an EMBL/GenBank/DDBJ whole genome shotgun (WGS) entry which is preliminary data.</text>
</comment>
<dbReference type="RefSeq" id="WP_109099981.1">
    <property type="nucleotide sequence ID" value="NZ_QDKQ01000026.1"/>
</dbReference>
<reference evidence="1 2" key="1">
    <citation type="submission" date="2018-04" db="EMBL/GenBank/DDBJ databases">
        <title>The genome sequence of Caulobacter sp. 744.</title>
        <authorList>
            <person name="Gao J."/>
            <person name="Sun J."/>
        </authorList>
    </citation>
    <scope>NUCLEOTIDE SEQUENCE [LARGE SCALE GENOMIC DNA]</scope>
    <source>
        <strain evidence="1 2">774</strain>
    </source>
</reference>
<proteinExistence type="predicted"/>
<dbReference type="OrthoDB" id="7190775at2"/>
<name>A0A2T9K7T2_9CAUL</name>
<dbReference type="EMBL" id="QDKQ01000026">
    <property type="protein sequence ID" value="PVM92007.1"/>
    <property type="molecule type" value="Genomic_DNA"/>
</dbReference>
<organism evidence="1 2">
    <name type="scientific">Caulobacter endophyticus</name>
    <dbReference type="NCBI Taxonomy" id="2172652"/>
    <lineage>
        <taxon>Bacteria</taxon>
        <taxon>Pseudomonadati</taxon>
        <taxon>Pseudomonadota</taxon>
        <taxon>Alphaproteobacteria</taxon>
        <taxon>Caulobacterales</taxon>
        <taxon>Caulobacteraceae</taxon>
        <taxon>Caulobacter</taxon>
    </lineage>
</organism>
<sequence>MNRPINLRQVTVRLNDEDAADLQARVDRGEFASLEEGVAAELAELNYRRAVDIVGGSDKLEALLDDLESEAIDLDECVDGQAFLSEMLADLEARAKAAGE</sequence>
<dbReference type="Proteomes" id="UP000245073">
    <property type="component" value="Unassembled WGS sequence"/>
</dbReference>
<keyword evidence="2" id="KW-1185">Reference proteome</keyword>